<dbReference type="EMBL" id="JAFBDR010000007">
    <property type="protein sequence ID" value="MBM7571209.1"/>
    <property type="molecule type" value="Genomic_DNA"/>
</dbReference>
<sequence length="186" mass="21457">MRINPILTIAFLSIIVMIGYLLWQDREQLNLENNPPPTTLHLTVEKYKDILIERAEEQGITIIITDDIRTIEEQDAIYARGRTEPGSIVTYAEGGESYHNYGLAIDFALLSESGEIIWDINYDGNQNGKADWTEVAVIAKELGFQWGGDWERFKDYPHLQMTFGYSIWQLKFGFRPDPDEEPVIRD</sequence>
<keyword evidence="1" id="KW-0812">Transmembrane</keyword>
<keyword evidence="3" id="KW-0378">Hydrolase</keyword>
<evidence type="ECO:0000256" key="1">
    <source>
        <dbReference type="SAM" id="Phobius"/>
    </source>
</evidence>
<keyword evidence="4" id="KW-1185">Reference proteome</keyword>
<dbReference type="Pfam" id="PF13539">
    <property type="entry name" value="Peptidase_M15_4"/>
    <property type="match status" value="1"/>
</dbReference>
<comment type="caution">
    <text evidence="3">The sequence shown here is derived from an EMBL/GenBank/DDBJ whole genome shotgun (WGS) entry which is preliminary data.</text>
</comment>
<organism evidence="3 4">
    <name type="scientific">Aquibacillus albus</name>
    <dbReference type="NCBI Taxonomy" id="1168171"/>
    <lineage>
        <taxon>Bacteria</taxon>
        <taxon>Bacillati</taxon>
        <taxon>Bacillota</taxon>
        <taxon>Bacilli</taxon>
        <taxon>Bacillales</taxon>
        <taxon>Bacillaceae</taxon>
        <taxon>Aquibacillus</taxon>
    </lineage>
</organism>
<proteinExistence type="predicted"/>
<keyword evidence="1" id="KW-1133">Transmembrane helix</keyword>
<evidence type="ECO:0000313" key="3">
    <source>
        <dbReference type="EMBL" id="MBM7571209.1"/>
    </source>
</evidence>
<evidence type="ECO:0000259" key="2">
    <source>
        <dbReference type="Pfam" id="PF13539"/>
    </source>
</evidence>
<dbReference type="InterPro" id="IPR039561">
    <property type="entry name" value="Peptidase_M15C"/>
</dbReference>
<dbReference type="EC" id="3.4.-.-" evidence="3"/>
<feature type="transmembrane region" description="Helical" evidence="1">
    <location>
        <begin position="6"/>
        <end position="23"/>
    </location>
</feature>
<feature type="domain" description="Peptidase M15C" evidence="2">
    <location>
        <begin position="95"/>
        <end position="161"/>
    </location>
</feature>
<dbReference type="Proteomes" id="UP001296943">
    <property type="component" value="Unassembled WGS sequence"/>
</dbReference>
<protein>
    <submittedName>
        <fullName evidence="3">Peptidoglycan L-alanyl-D-glutamate endopeptidase CwlK</fullName>
        <ecNumber evidence="3">3.4.-.-</ecNumber>
    </submittedName>
</protein>
<dbReference type="GO" id="GO:0016787">
    <property type="term" value="F:hydrolase activity"/>
    <property type="evidence" value="ECO:0007669"/>
    <property type="project" value="UniProtKB-KW"/>
</dbReference>
<dbReference type="CDD" id="cd14845">
    <property type="entry name" value="L-Ala-D-Glu_peptidase_like"/>
    <property type="match status" value="1"/>
</dbReference>
<dbReference type="RefSeq" id="WP_204498663.1">
    <property type="nucleotide sequence ID" value="NZ_JAFBDR010000007.1"/>
</dbReference>
<gene>
    <name evidence="3" type="ORF">JOC48_001692</name>
</gene>
<dbReference type="SUPFAM" id="SSF55166">
    <property type="entry name" value="Hedgehog/DD-peptidase"/>
    <property type="match status" value="1"/>
</dbReference>
<keyword evidence="1" id="KW-0472">Membrane</keyword>
<evidence type="ECO:0000313" key="4">
    <source>
        <dbReference type="Proteomes" id="UP001296943"/>
    </source>
</evidence>
<reference evidence="3 4" key="1">
    <citation type="submission" date="2021-01" db="EMBL/GenBank/DDBJ databases">
        <title>Genomic Encyclopedia of Type Strains, Phase IV (KMG-IV): sequencing the most valuable type-strain genomes for metagenomic binning, comparative biology and taxonomic classification.</title>
        <authorList>
            <person name="Goeker M."/>
        </authorList>
    </citation>
    <scope>NUCLEOTIDE SEQUENCE [LARGE SCALE GENOMIC DNA]</scope>
    <source>
        <strain evidence="3 4">DSM 23711</strain>
    </source>
</reference>
<dbReference type="Gene3D" id="3.30.1380.10">
    <property type="match status" value="1"/>
</dbReference>
<name>A0ABS2MZ83_9BACI</name>
<accession>A0ABS2MZ83</accession>
<dbReference type="InterPro" id="IPR009045">
    <property type="entry name" value="Zn_M74/Hedgehog-like"/>
</dbReference>